<proteinExistence type="predicted"/>
<evidence type="ECO:0000313" key="1">
    <source>
        <dbReference type="EMBL" id="PWN50345.1"/>
    </source>
</evidence>
<keyword evidence="2" id="KW-1185">Reference proteome</keyword>
<organism evidence="1 2">
    <name type="scientific">Violaceomyces palustris</name>
    <dbReference type="NCBI Taxonomy" id="1673888"/>
    <lineage>
        <taxon>Eukaryota</taxon>
        <taxon>Fungi</taxon>
        <taxon>Dikarya</taxon>
        <taxon>Basidiomycota</taxon>
        <taxon>Ustilaginomycotina</taxon>
        <taxon>Ustilaginomycetes</taxon>
        <taxon>Violaceomycetales</taxon>
        <taxon>Violaceomycetaceae</taxon>
        <taxon>Violaceomyces</taxon>
    </lineage>
</organism>
<protein>
    <submittedName>
        <fullName evidence="1">Uncharacterized protein</fullName>
    </submittedName>
</protein>
<gene>
    <name evidence="1" type="ORF">IE53DRAFT_387349</name>
</gene>
<evidence type="ECO:0000313" key="2">
    <source>
        <dbReference type="Proteomes" id="UP000245626"/>
    </source>
</evidence>
<name>A0ACD0NWZ0_9BASI</name>
<sequence>MPTSDPLPELLIEVYSDPICPWCWVGHARLEGFLRSDEFQSQIAPHVRTAVKFRPYLLDTRLPATSFPTPERFYEKASRTEFEEFKPPTKREYYSKKFAGGLDAFDERISRAAEESGLAGFRWLTEGKVGATWLAHRLIWKAGEKSGSSVVVKGGEEGLEYIPTLQSRLVERLYEDYHANSSDLSDVEYLSSVAEQVGVFDDENQANEFLRGEEGEEEVGQKLEVAEMNGIRSIPFYIVNEGEDHMSEVGSHASFLKMMQMAVAPYVR</sequence>
<dbReference type="Proteomes" id="UP000245626">
    <property type="component" value="Unassembled WGS sequence"/>
</dbReference>
<dbReference type="EMBL" id="KZ819941">
    <property type="protein sequence ID" value="PWN50345.1"/>
    <property type="molecule type" value="Genomic_DNA"/>
</dbReference>
<accession>A0ACD0NWZ0</accession>
<reference evidence="1 2" key="1">
    <citation type="journal article" date="2018" name="Mol. Biol. Evol.">
        <title>Broad Genomic Sampling Reveals a Smut Pathogenic Ancestry of the Fungal Clade Ustilaginomycotina.</title>
        <authorList>
            <person name="Kijpornyongpan T."/>
            <person name="Mondo S.J."/>
            <person name="Barry K."/>
            <person name="Sandor L."/>
            <person name="Lee J."/>
            <person name="Lipzen A."/>
            <person name="Pangilinan J."/>
            <person name="LaButti K."/>
            <person name="Hainaut M."/>
            <person name="Henrissat B."/>
            <person name="Grigoriev I.V."/>
            <person name="Spatafora J.W."/>
            <person name="Aime M.C."/>
        </authorList>
    </citation>
    <scope>NUCLEOTIDE SEQUENCE [LARGE SCALE GENOMIC DNA]</scope>
    <source>
        <strain evidence="1 2">SA 807</strain>
    </source>
</reference>